<feature type="transmembrane region" description="Helical" evidence="9">
    <location>
        <begin position="74"/>
        <end position="93"/>
    </location>
</feature>
<evidence type="ECO:0000256" key="9">
    <source>
        <dbReference type="SAM" id="Phobius"/>
    </source>
</evidence>
<accession>A0AAW1XTC6</accession>
<dbReference type="AlphaFoldDB" id="A0AAW1XTC6"/>
<dbReference type="PANTHER" id="PTHR31086">
    <property type="entry name" value="ALUMINUM-ACTIVATED MALATE TRANSPORTER 10"/>
    <property type="match status" value="1"/>
</dbReference>
<evidence type="ECO:0000256" key="3">
    <source>
        <dbReference type="ARBA" id="ARBA00022448"/>
    </source>
</evidence>
<keyword evidence="6" id="KW-0406">Ion transport</keyword>
<name>A0AAW1XTC6_RUBAR</name>
<dbReference type="GO" id="GO:0034220">
    <property type="term" value="P:monoatomic ion transmembrane transport"/>
    <property type="evidence" value="ECO:0007669"/>
    <property type="project" value="UniProtKB-KW"/>
</dbReference>
<evidence type="ECO:0000256" key="6">
    <source>
        <dbReference type="ARBA" id="ARBA00023065"/>
    </source>
</evidence>
<feature type="transmembrane region" description="Helical" evidence="9">
    <location>
        <begin position="152"/>
        <end position="171"/>
    </location>
</feature>
<feature type="transmembrane region" description="Helical" evidence="9">
    <location>
        <begin position="100"/>
        <end position="120"/>
    </location>
</feature>
<reference evidence="10 11" key="1">
    <citation type="journal article" date="2023" name="G3 (Bethesda)">
        <title>A chromosome-length genome assembly and annotation of blackberry (Rubus argutus, cv. 'Hillquist').</title>
        <authorList>
            <person name="Bruna T."/>
            <person name="Aryal R."/>
            <person name="Dudchenko O."/>
            <person name="Sargent D.J."/>
            <person name="Mead D."/>
            <person name="Buti M."/>
            <person name="Cavallini A."/>
            <person name="Hytonen T."/>
            <person name="Andres J."/>
            <person name="Pham M."/>
            <person name="Weisz D."/>
            <person name="Mascagni F."/>
            <person name="Usai G."/>
            <person name="Natali L."/>
            <person name="Bassil N."/>
            <person name="Fernandez G.E."/>
            <person name="Lomsadze A."/>
            <person name="Armour M."/>
            <person name="Olukolu B."/>
            <person name="Poorten T."/>
            <person name="Britton C."/>
            <person name="Davik J."/>
            <person name="Ashrafi H."/>
            <person name="Aiden E.L."/>
            <person name="Borodovsky M."/>
            <person name="Worthington M."/>
        </authorList>
    </citation>
    <scope>NUCLEOTIDE SEQUENCE [LARGE SCALE GENOMIC DNA]</scope>
    <source>
        <strain evidence="10">PI 553951</strain>
    </source>
</reference>
<evidence type="ECO:0000256" key="8">
    <source>
        <dbReference type="ARBA" id="ARBA00023303"/>
    </source>
</evidence>
<dbReference type="GO" id="GO:0016020">
    <property type="term" value="C:membrane"/>
    <property type="evidence" value="ECO:0007669"/>
    <property type="project" value="UniProtKB-SubCell"/>
</dbReference>
<evidence type="ECO:0000256" key="2">
    <source>
        <dbReference type="ARBA" id="ARBA00007079"/>
    </source>
</evidence>
<keyword evidence="3" id="KW-0813">Transport</keyword>
<keyword evidence="5 9" id="KW-1133">Transmembrane helix</keyword>
<dbReference type="Proteomes" id="UP001457282">
    <property type="component" value="Unassembled WGS sequence"/>
</dbReference>
<keyword evidence="8" id="KW-0407">Ion channel</keyword>
<sequence>MASPNNDHDQVKAAAELLKRLWGKIVKFGLKLKKLGQDDPRRIVHSLKVAFALTLVSLLFYFQPLYEGFGFEAMWAILTVVAVFEFSVGATIGKGLNNMMATLVAAALGIAAYHLATLSGNQGEPILIALLVFVEAAIVTFLRFIPQMKARYDYGLLIFNLTFCMISASGYRDEEVLLMGFERVCSIIIGSCTAVAVCVFIRPVWIGVELHDQITANMEKLANFLEEFGDEYFEVPENRQIRDKSSSREAYKSVITSKGSEDTMANLARWEPHHGRFRFRHPWKQYLEVGTLICQCAFKIEALNNYMTSEIQIPQEVKSIIQGPSTVISSECGKALKELAIAMRKMSKSSSIEPHIANSKDAAEELKAVIRSSLCKHPVDSLHIIQEGAVTSVLFEVITCTEKIIEAVHKLASEAHFKDVKPRVTQGQENYVNNGPHHVITIQG</sequence>
<comment type="subcellular location">
    <subcellularLocation>
        <location evidence="1">Membrane</location>
        <topology evidence="1">Multi-pass membrane protein</topology>
    </subcellularLocation>
</comment>
<comment type="caution">
    <text evidence="10">The sequence shown here is derived from an EMBL/GenBank/DDBJ whole genome shotgun (WGS) entry which is preliminary data.</text>
</comment>
<evidence type="ECO:0000256" key="4">
    <source>
        <dbReference type="ARBA" id="ARBA00022692"/>
    </source>
</evidence>
<protein>
    <submittedName>
        <fullName evidence="10">Uncharacterized protein</fullName>
    </submittedName>
</protein>
<keyword evidence="11" id="KW-1185">Reference proteome</keyword>
<organism evidence="10 11">
    <name type="scientific">Rubus argutus</name>
    <name type="common">Southern blackberry</name>
    <dbReference type="NCBI Taxonomy" id="59490"/>
    <lineage>
        <taxon>Eukaryota</taxon>
        <taxon>Viridiplantae</taxon>
        <taxon>Streptophyta</taxon>
        <taxon>Embryophyta</taxon>
        <taxon>Tracheophyta</taxon>
        <taxon>Spermatophyta</taxon>
        <taxon>Magnoliopsida</taxon>
        <taxon>eudicotyledons</taxon>
        <taxon>Gunneridae</taxon>
        <taxon>Pentapetalae</taxon>
        <taxon>rosids</taxon>
        <taxon>fabids</taxon>
        <taxon>Rosales</taxon>
        <taxon>Rosaceae</taxon>
        <taxon>Rosoideae</taxon>
        <taxon>Rosoideae incertae sedis</taxon>
        <taxon>Rubus</taxon>
    </lineage>
</organism>
<dbReference type="EMBL" id="JBEDUW010000003">
    <property type="protein sequence ID" value="KAK9939165.1"/>
    <property type="molecule type" value="Genomic_DNA"/>
</dbReference>
<dbReference type="Pfam" id="PF11744">
    <property type="entry name" value="ALMT"/>
    <property type="match status" value="1"/>
</dbReference>
<evidence type="ECO:0000256" key="7">
    <source>
        <dbReference type="ARBA" id="ARBA00023136"/>
    </source>
</evidence>
<gene>
    <name evidence="10" type="ORF">M0R45_015872</name>
</gene>
<comment type="similarity">
    <text evidence="2">Belongs to the aromatic acid exporter (TC 2.A.85) family.</text>
</comment>
<evidence type="ECO:0000313" key="11">
    <source>
        <dbReference type="Proteomes" id="UP001457282"/>
    </source>
</evidence>
<evidence type="ECO:0000313" key="10">
    <source>
        <dbReference type="EMBL" id="KAK9939165.1"/>
    </source>
</evidence>
<proteinExistence type="inferred from homology"/>
<feature type="transmembrane region" description="Helical" evidence="9">
    <location>
        <begin position="177"/>
        <end position="201"/>
    </location>
</feature>
<dbReference type="GO" id="GO:0015743">
    <property type="term" value="P:malate transport"/>
    <property type="evidence" value="ECO:0007669"/>
    <property type="project" value="InterPro"/>
</dbReference>
<feature type="transmembrane region" description="Helical" evidence="9">
    <location>
        <begin position="43"/>
        <end position="62"/>
    </location>
</feature>
<evidence type="ECO:0000256" key="5">
    <source>
        <dbReference type="ARBA" id="ARBA00022989"/>
    </source>
</evidence>
<feature type="transmembrane region" description="Helical" evidence="9">
    <location>
        <begin position="126"/>
        <end position="145"/>
    </location>
</feature>
<evidence type="ECO:0000256" key="1">
    <source>
        <dbReference type="ARBA" id="ARBA00004141"/>
    </source>
</evidence>
<keyword evidence="4 9" id="KW-0812">Transmembrane</keyword>
<keyword evidence="7 9" id="KW-0472">Membrane</keyword>
<dbReference type="InterPro" id="IPR020966">
    <property type="entry name" value="ALMT"/>
</dbReference>